<dbReference type="GO" id="GO:0019251">
    <property type="term" value="P:anaerobic cobalamin biosynthetic process"/>
    <property type="evidence" value="ECO:0007669"/>
    <property type="project" value="UniProtKB-UniRule"/>
</dbReference>
<proteinExistence type="inferred from homology"/>
<dbReference type="NCBIfam" id="TIGR00312">
    <property type="entry name" value="cbiD"/>
    <property type="match status" value="1"/>
</dbReference>
<dbReference type="Pfam" id="PF01888">
    <property type="entry name" value="CbiD"/>
    <property type="match status" value="1"/>
</dbReference>
<dbReference type="EMBL" id="CP001322">
    <property type="protein sequence ID" value="ACL02155.1"/>
    <property type="molecule type" value="Genomic_DNA"/>
</dbReference>
<evidence type="ECO:0000256" key="1">
    <source>
        <dbReference type="ARBA" id="ARBA00022573"/>
    </source>
</evidence>
<dbReference type="AlphaFoldDB" id="B8FH67"/>
<accession>B8FH67</accession>
<dbReference type="NCBIfam" id="NF000849">
    <property type="entry name" value="PRK00075.1-1"/>
    <property type="match status" value="1"/>
</dbReference>
<comment type="similarity">
    <text evidence="5">Belongs to the CbiD family.</text>
</comment>
<dbReference type="UniPathway" id="UPA00148">
    <property type="reaction ID" value="UER00227"/>
</dbReference>
<dbReference type="InterPro" id="IPR036074">
    <property type="entry name" value="CbiD_sf"/>
</dbReference>
<dbReference type="RefSeq" id="WP_012609595.1">
    <property type="nucleotide sequence ID" value="NC_011768.1"/>
</dbReference>
<dbReference type="EC" id="2.1.1.195" evidence="5"/>
<keyword evidence="4 5" id="KW-0949">S-adenosyl-L-methionine</keyword>
<evidence type="ECO:0000256" key="4">
    <source>
        <dbReference type="ARBA" id="ARBA00022691"/>
    </source>
</evidence>
<dbReference type="InterPro" id="IPR002748">
    <property type="entry name" value="CbiD"/>
</dbReference>
<gene>
    <name evidence="5" type="primary">cbiD</name>
    <name evidence="6" type="ordered locus">Dalk_0448</name>
</gene>
<organism evidence="6 7">
    <name type="scientific">Desulfatibacillum aliphaticivorans</name>
    <dbReference type="NCBI Taxonomy" id="218208"/>
    <lineage>
        <taxon>Bacteria</taxon>
        <taxon>Pseudomonadati</taxon>
        <taxon>Thermodesulfobacteriota</taxon>
        <taxon>Desulfobacteria</taxon>
        <taxon>Desulfobacterales</taxon>
        <taxon>Desulfatibacillaceae</taxon>
        <taxon>Desulfatibacillum</taxon>
    </lineage>
</organism>
<dbReference type="GO" id="GO:0043780">
    <property type="term" value="F:cobalt-precorrin-5B C1-methyltransferase activity"/>
    <property type="evidence" value="ECO:0007669"/>
    <property type="project" value="RHEA"/>
</dbReference>
<sequence>MSAKEKKKLRQGFTTGTAAAAASKAALLYLLTRETPGFVEVDLLNGQSMQIPVDSVSVEDGQAEAVVIKDAGDDPDITHKARIGAKVCLIKEPGEVKITGGQGVGVVTKPGLEIPPGEPAINLGPRQMITQSVEQALAFCEGVLGVSVEIFVENGEELAKKTLNHRLGIEGGLSILGTTGLVKPLSHEAYIATIESALSVAKACGSNHVVLTTGRRTEKHAQAFFSELPEEAFIQIGDFFQMSMQGVAKNHFAQTTLAVFFGKALKMAQGIPHTHASKSSLTMDWLAGHVKEIVGDETLAQEIARANTARHAFGMVYPEHPKVLERVGEHMIRSASNFCDGKSRIRAIIFDFEGNIAFDSMEGSQTHE</sequence>
<reference evidence="6 7" key="1">
    <citation type="journal article" date="2012" name="Environ. Microbiol.">
        <title>The genome sequence of Desulfatibacillum alkenivorans AK-01: a blueprint for anaerobic alkane oxidation.</title>
        <authorList>
            <person name="Callaghan A.V."/>
            <person name="Morris B.E."/>
            <person name="Pereira I.A."/>
            <person name="McInerney M.J."/>
            <person name="Austin R.N."/>
            <person name="Groves J.T."/>
            <person name="Kukor J.J."/>
            <person name="Suflita J.M."/>
            <person name="Young L.Y."/>
            <person name="Zylstra G.J."/>
            <person name="Wawrik B."/>
        </authorList>
    </citation>
    <scope>NUCLEOTIDE SEQUENCE [LARGE SCALE GENOMIC DNA]</scope>
    <source>
        <strain evidence="6 7">AK-01</strain>
    </source>
</reference>
<comment type="catalytic activity">
    <reaction evidence="5">
        <text>Co-precorrin-5B + S-adenosyl-L-methionine = Co-precorrin-6A + S-adenosyl-L-homocysteine</text>
        <dbReference type="Rhea" id="RHEA:26285"/>
        <dbReference type="ChEBI" id="CHEBI:57856"/>
        <dbReference type="ChEBI" id="CHEBI:59789"/>
        <dbReference type="ChEBI" id="CHEBI:60063"/>
        <dbReference type="ChEBI" id="CHEBI:60064"/>
        <dbReference type="EC" id="2.1.1.195"/>
    </reaction>
</comment>
<dbReference type="Gene3D" id="3.30.2110.10">
    <property type="entry name" value="CbiD-like"/>
    <property type="match status" value="1"/>
</dbReference>
<dbReference type="eggNOG" id="COG1903">
    <property type="taxonomic scope" value="Bacteria"/>
</dbReference>
<dbReference type="Proteomes" id="UP000000739">
    <property type="component" value="Chromosome"/>
</dbReference>
<dbReference type="SUPFAM" id="SSF111342">
    <property type="entry name" value="CbiD-like"/>
    <property type="match status" value="1"/>
</dbReference>
<evidence type="ECO:0000256" key="3">
    <source>
        <dbReference type="ARBA" id="ARBA00022679"/>
    </source>
</evidence>
<dbReference type="PANTHER" id="PTHR35863:SF1">
    <property type="entry name" value="COBALT-PRECORRIN-5B C(1)-METHYLTRANSFERASE"/>
    <property type="match status" value="1"/>
</dbReference>
<dbReference type="HOGENOM" id="CLU_041273_0_0_7"/>
<evidence type="ECO:0000313" key="6">
    <source>
        <dbReference type="EMBL" id="ACL02155.1"/>
    </source>
</evidence>
<keyword evidence="2 5" id="KW-0489">Methyltransferase</keyword>
<keyword evidence="3 5" id="KW-0808">Transferase</keyword>
<evidence type="ECO:0000313" key="7">
    <source>
        <dbReference type="Proteomes" id="UP000000739"/>
    </source>
</evidence>
<dbReference type="HAMAP" id="MF_00787">
    <property type="entry name" value="CbiD"/>
    <property type="match status" value="1"/>
</dbReference>
<protein>
    <recommendedName>
        <fullName evidence="5">Cobalt-precorrin-5B C(1)-methyltransferase</fullName>
        <ecNumber evidence="5">2.1.1.195</ecNumber>
    </recommendedName>
    <alternativeName>
        <fullName evidence="5">Cobalt-precorrin-6A synthase</fullName>
    </alternativeName>
</protein>
<keyword evidence="7" id="KW-1185">Reference proteome</keyword>
<dbReference type="PIRSF" id="PIRSF026782">
    <property type="entry name" value="CbiD"/>
    <property type="match status" value="1"/>
</dbReference>
<name>B8FH67_DESAL</name>
<dbReference type="KEGG" id="dal:Dalk_0448"/>
<dbReference type="PANTHER" id="PTHR35863">
    <property type="entry name" value="COBALT-PRECORRIN-5B C(1)-METHYLTRANSFERASE"/>
    <property type="match status" value="1"/>
</dbReference>
<dbReference type="GO" id="GO:0032259">
    <property type="term" value="P:methylation"/>
    <property type="evidence" value="ECO:0007669"/>
    <property type="project" value="UniProtKB-KW"/>
</dbReference>
<comment type="function">
    <text evidence="5">Catalyzes the methylation of C-1 in cobalt-precorrin-5B to form cobalt-precorrin-6A.</text>
</comment>
<evidence type="ECO:0000256" key="5">
    <source>
        <dbReference type="HAMAP-Rule" id="MF_00787"/>
    </source>
</evidence>
<keyword evidence="1 5" id="KW-0169">Cobalamin biosynthesis</keyword>
<evidence type="ECO:0000256" key="2">
    <source>
        <dbReference type="ARBA" id="ARBA00022603"/>
    </source>
</evidence>
<comment type="pathway">
    <text evidence="5">Cofactor biosynthesis; adenosylcobalamin biosynthesis; cob(II)yrinate a,c-diamide from sirohydrochlorin (anaerobic route): step 6/10.</text>
</comment>